<keyword evidence="2" id="KW-0378">Hydrolase</keyword>
<dbReference type="GO" id="GO:0016787">
    <property type="term" value="F:hydrolase activity"/>
    <property type="evidence" value="ECO:0007669"/>
    <property type="project" value="InterPro"/>
</dbReference>
<evidence type="ECO:0000313" key="2">
    <source>
        <dbReference type="EMBL" id="MCG7980322.1"/>
    </source>
</evidence>
<accession>A0A9E4TUY3</accession>
<name>A0A9E4TUY3_9GAMM</name>
<gene>
    <name evidence="2" type="ORF">JAY77_19520</name>
</gene>
<dbReference type="Gene3D" id="3.90.1570.30">
    <property type="match status" value="1"/>
</dbReference>
<dbReference type="Pfam" id="PF08463">
    <property type="entry name" value="EcoEI_R_C"/>
    <property type="match status" value="1"/>
</dbReference>
<dbReference type="EMBL" id="JAEPCR010000120">
    <property type="protein sequence ID" value="MCG7980322.1"/>
    <property type="molecule type" value="Genomic_DNA"/>
</dbReference>
<sequence length="934" mass="107230">MTPPEETLLENQTREAIDRKLTDAGWVIQDKKRINLYESLGVAVREMDTDTGPTDYMLFIDGKACGIIEAKREGTDLGGVAEQSARYATSHIKFIERWVAEDQPLPLLYEATNHEIRFRDERDPHPRSRNLFHFHRPETLLDWLQDEETLRARLQQLPGLNTENLRNCQIDAIKGIEHSLKQGKPRALLQIATGSGKTYTAVTQVYRLAKFAKIKRALFLVDRGNLATNAKDEFEQFVIPHDGRKFTQHYNVNILGRAGIPDATKVTISTIQRLYSQLTGQELDDEADEHSGFEVEASTVNKEPRPVSYNPDIPIEEFDVIIIDECHRSIYNLWRQVLEYFDAFLIGLTATPTKKTIGFFGQNLVSEYTHEDAVVDKVNVGYDIYRIKTELTEQGNKIDAGTAVEIRDRLTKQKRLEVLDQEEEWLARQLDRSVLAPNQTRTVIQAYKDNCLPECFPERNWKGSSEKAHIERRMEWVPKTLVFAKDDDHCDRVVDAVREVFDEGNAFCKKITYKVGKKTAEESIKAFRTDPQYRIAVTVDMIATGTDIRPLECVMFMRDVKSQAYYEQMKGRGTRIISRDELHKVTPDAPGKSRFVLVDCVGVTETDKTETKSLETKPSVSTAKLMEQVARGDRHSNTLRALGNRMIRLDLKLNDQQRNRVTELAGKPLALIAGELIHATNEEPLIEASKIHAKTDEPNEKQIQEAFKSKADILIKPFHNPDLRELLEEYRKETDQLIDDSADVLISAGYDEEKAEVLIQNWQQFIQDHKDELDAIQLIYQQPYKKRHLSYEQIEKLAEEIQQPPYNLASIEVWKAYEQLQKNKVKGVPPKELLTNIVSLIRFSTGLSDVLEPFTELVNNRFDNWLKQQGKDFQPEQLAWLNKIKDQIAQNAEMTVEDFNYIPFNQEGGLLKARELFGVDLEPLIGELNGYLIA</sequence>
<dbReference type="CDD" id="cd18032">
    <property type="entry name" value="DEXHc_RE_I_III_res"/>
    <property type="match status" value="1"/>
</dbReference>
<dbReference type="SUPFAM" id="SSF52540">
    <property type="entry name" value="P-loop containing nucleoside triphosphate hydrolases"/>
    <property type="match status" value="1"/>
</dbReference>
<dbReference type="PANTHER" id="PTHR47396">
    <property type="entry name" value="TYPE I RESTRICTION ENZYME ECOKI R PROTEIN"/>
    <property type="match status" value="1"/>
</dbReference>
<evidence type="ECO:0000313" key="3">
    <source>
        <dbReference type="Proteomes" id="UP000886674"/>
    </source>
</evidence>
<dbReference type="GO" id="GO:0004386">
    <property type="term" value="F:helicase activity"/>
    <property type="evidence" value="ECO:0007669"/>
    <property type="project" value="UniProtKB-KW"/>
</dbReference>
<dbReference type="PROSITE" id="PS51192">
    <property type="entry name" value="HELICASE_ATP_BIND_1"/>
    <property type="match status" value="1"/>
</dbReference>
<dbReference type="InterPro" id="IPR006935">
    <property type="entry name" value="Helicase/UvrB_N"/>
</dbReference>
<dbReference type="AlphaFoldDB" id="A0A9E4TUY3"/>
<comment type="caution">
    <text evidence="2">The sequence shown here is derived from an EMBL/GenBank/DDBJ whole genome shotgun (WGS) entry which is preliminary data.</text>
</comment>
<evidence type="ECO:0000259" key="1">
    <source>
        <dbReference type="PROSITE" id="PS51192"/>
    </source>
</evidence>
<keyword evidence="2" id="KW-0067">ATP-binding</keyword>
<dbReference type="InterPro" id="IPR050742">
    <property type="entry name" value="Helicase_Restrict-Modif_Enz"/>
</dbReference>
<feature type="domain" description="Helicase ATP-binding" evidence="1">
    <location>
        <begin position="178"/>
        <end position="370"/>
    </location>
</feature>
<dbReference type="Pfam" id="PF00271">
    <property type="entry name" value="Helicase_C"/>
    <property type="match status" value="1"/>
</dbReference>
<dbReference type="GO" id="GO:0005524">
    <property type="term" value="F:ATP binding"/>
    <property type="evidence" value="ECO:0007669"/>
    <property type="project" value="InterPro"/>
</dbReference>
<protein>
    <submittedName>
        <fullName evidence="2">DEAD/DEAH box helicase family protein</fullName>
    </submittedName>
</protein>
<keyword evidence="2" id="KW-0547">Nucleotide-binding</keyword>
<dbReference type="InterPro" id="IPR013670">
    <property type="entry name" value="EcoEI_R_C_dom"/>
</dbReference>
<proteinExistence type="predicted"/>
<dbReference type="InterPro" id="IPR014001">
    <property type="entry name" value="Helicase_ATP-bd"/>
</dbReference>
<dbReference type="Gene3D" id="3.40.50.300">
    <property type="entry name" value="P-loop containing nucleotide triphosphate hydrolases"/>
    <property type="match status" value="2"/>
</dbReference>
<dbReference type="Proteomes" id="UP000886674">
    <property type="component" value="Unassembled WGS sequence"/>
</dbReference>
<dbReference type="GO" id="GO:0005829">
    <property type="term" value="C:cytosol"/>
    <property type="evidence" value="ECO:0007669"/>
    <property type="project" value="TreeGrafter"/>
</dbReference>
<dbReference type="SMART" id="SM00487">
    <property type="entry name" value="DEXDc"/>
    <property type="match status" value="1"/>
</dbReference>
<dbReference type="GO" id="GO:0006304">
    <property type="term" value="P:DNA modification"/>
    <property type="evidence" value="ECO:0007669"/>
    <property type="project" value="InterPro"/>
</dbReference>
<dbReference type="GO" id="GO:0003677">
    <property type="term" value="F:DNA binding"/>
    <property type="evidence" value="ECO:0007669"/>
    <property type="project" value="InterPro"/>
</dbReference>
<keyword evidence="2" id="KW-0347">Helicase</keyword>
<dbReference type="InterPro" id="IPR001650">
    <property type="entry name" value="Helicase_C-like"/>
</dbReference>
<dbReference type="PANTHER" id="PTHR47396:SF1">
    <property type="entry name" value="ATP-DEPENDENT HELICASE IRC3-RELATED"/>
    <property type="match status" value="1"/>
</dbReference>
<organism evidence="2 3">
    <name type="scientific">Candidatus Thiodiazotropha taylori</name>
    <dbReference type="NCBI Taxonomy" id="2792791"/>
    <lineage>
        <taxon>Bacteria</taxon>
        <taxon>Pseudomonadati</taxon>
        <taxon>Pseudomonadota</taxon>
        <taxon>Gammaproteobacteria</taxon>
        <taxon>Chromatiales</taxon>
        <taxon>Sedimenticolaceae</taxon>
        <taxon>Candidatus Thiodiazotropha</taxon>
    </lineage>
</organism>
<dbReference type="InterPro" id="IPR027417">
    <property type="entry name" value="P-loop_NTPase"/>
</dbReference>
<reference evidence="2" key="1">
    <citation type="journal article" date="2021" name="Proc. Natl. Acad. Sci. U.S.A.">
        <title>Global biogeography of chemosynthetic symbionts reveals both localized and globally distributed symbiont groups. .</title>
        <authorList>
            <person name="Osvatic J.T."/>
            <person name="Wilkins L.G.E."/>
            <person name="Leibrecht L."/>
            <person name="Leray M."/>
            <person name="Zauner S."/>
            <person name="Polzin J."/>
            <person name="Camacho Y."/>
            <person name="Gros O."/>
            <person name="van Gils J.A."/>
            <person name="Eisen J.A."/>
            <person name="Petersen J.M."/>
            <person name="Yuen B."/>
        </authorList>
    </citation>
    <scope>NUCLEOTIDE SEQUENCE</scope>
    <source>
        <strain evidence="2">MAGclacostrist055</strain>
    </source>
</reference>
<dbReference type="Pfam" id="PF04851">
    <property type="entry name" value="ResIII"/>
    <property type="match status" value="1"/>
</dbReference>